<dbReference type="Pfam" id="PF02588">
    <property type="entry name" value="YitT_membrane"/>
    <property type="match status" value="1"/>
</dbReference>
<accession>A0A1I5XBN4</accession>
<evidence type="ECO:0000256" key="3">
    <source>
        <dbReference type="ARBA" id="ARBA00022692"/>
    </source>
</evidence>
<evidence type="ECO:0000313" key="8">
    <source>
        <dbReference type="EMBL" id="SFQ29393.1"/>
    </source>
</evidence>
<evidence type="ECO:0000256" key="1">
    <source>
        <dbReference type="ARBA" id="ARBA00004651"/>
    </source>
</evidence>
<name>A0A1I5XBN4_9FIRM</name>
<dbReference type="OrthoDB" id="9779786at2"/>
<proteinExistence type="predicted"/>
<feature type="domain" description="DUF2179" evidence="7">
    <location>
        <begin position="223"/>
        <end position="274"/>
    </location>
</feature>
<keyword evidence="9" id="KW-1185">Reference proteome</keyword>
<feature type="transmembrane region" description="Helical" evidence="6">
    <location>
        <begin position="48"/>
        <end position="69"/>
    </location>
</feature>
<organism evidence="8 9">
    <name type="scientific">Butyrivibrio proteoclasticus</name>
    <dbReference type="NCBI Taxonomy" id="43305"/>
    <lineage>
        <taxon>Bacteria</taxon>
        <taxon>Bacillati</taxon>
        <taxon>Bacillota</taxon>
        <taxon>Clostridia</taxon>
        <taxon>Lachnospirales</taxon>
        <taxon>Lachnospiraceae</taxon>
        <taxon>Butyrivibrio</taxon>
    </lineage>
</organism>
<dbReference type="CDD" id="cd16380">
    <property type="entry name" value="YitT_C"/>
    <property type="match status" value="1"/>
</dbReference>
<feature type="transmembrane region" description="Helical" evidence="6">
    <location>
        <begin position="81"/>
        <end position="98"/>
    </location>
</feature>
<evidence type="ECO:0000313" key="9">
    <source>
        <dbReference type="Proteomes" id="UP000182624"/>
    </source>
</evidence>
<dbReference type="AlphaFoldDB" id="A0A1I5XBN4"/>
<dbReference type="InterPro" id="IPR015867">
    <property type="entry name" value="N-reg_PII/ATP_PRibTrfase_C"/>
</dbReference>
<dbReference type="Pfam" id="PF10035">
    <property type="entry name" value="DUF2179"/>
    <property type="match status" value="1"/>
</dbReference>
<feature type="transmembrane region" description="Helical" evidence="6">
    <location>
        <begin position="110"/>
        <end position="128"/>
    </location>
</feature>
<dbReference type="GO" id="GO:0005886">
    <property type="term" value="C:plasma membrane"/>
    <property type="evidence" value="ECO:0007669"/>
    <property type="project" value="UniProtKB-SubCell"/>
</dbReference>
<keyword evidence="2" id="KW-1003">Cell membrane</keyword>
<feature type="transmembrane region" description="Helical" evidence="6">
    <location>
        <begin position="10"/>
        <end position="28"/>
    </location>
</feature>
<feature type="transmembrane region" description="Helical" evidence="6">
    <location>
        <begin position="149"/>
        <end position="169"/>
    </location>
</feature>
<feature type="transmembrane region" description="Helical" evidence="6">
    <location>
        <begin position="175"/>
        <end position="194"/>
    </location>
</feature>
<keyword evidence="3 6" id="KW-0812">Transmembrane</keyword>
<keyword evidence="4 6" id="KW-1133">Transmembrane helix</keyword>
<comment type="subcellular location">
    <subcellularLocation>
        <location evidence="1">Cell membrane</location>
        <topology evidence="1">Multi-pass membrane protein</topology>
    </subcellularLocation>
</comment>
<evidence type="ECO:0000259" key="7">
    <source>
        <dbReference type="Pfam" id="PF10035"/>
    </source>
</evidence>
<evidence type="ECO:0000256" key="6">
    <source>
        <dbReference type="SAM" id="Phobius"/>
    </source>
</evidence>
<evidence type="ECO:0000256" key="4">
    <source>
        <dbReference type="ARBA" id="ARBA00022989"/>
    </source>
</evidence>
<dbReference type="InterPro" id="IPR051461">
    <property type="entry name" value="UPF0750_membrane"/>
</dbReference>
<protein>
    <submittedName>
        <fullName evidence="8">Uncharacterized membrane-anchored protein YitT, contains DUF161 and DUF2179 domains</fullName>
    </submittedName>
</protein>
<dbReference type="PANTHER" id="PTHR33545">
    <property type="entry name" value="UPF0750 MEMBRANE PROTEIN YITT-RELATED"/>
    <property type="match status" value="1"/>
</dbReference>
<dbReference type="InterPro" id="IPR003740">
    <property type="entry name" value="YitT"/>
</dbReference>
<evidence type="ECO:0000256" key="5">
    <source>
        <dbReference type="ARBA" id="ARBA00023136"/>
    </source>
</evidence>
<reference evidence="9" key="1">
    <citation type="submission" date="2016-10" db="EMBL/GenBank/DDBJ databases">
        <authorList>
            <person name="Varghese N."/>
            <person name="Submissions S."/>
        </authorList>
    </citation>
    <scope>NUCLEOTIDE SEQUENCE [LARGE SCALE GENOMIC DNA]</scope>
    <source>
        <strain evidence="9">P18</strain>
    </source>
</reference>
<keyword evidence="5 6" id="KW-0472">Membrane</keyword>
<dbReference type="RefSeq" id="WP_074890909.1">
    <property type="nucleotide sequence ID" value="NZ_FOXO01000030.1"/>
</dbReference>
<gene>
    <name evidence="8" type="ORF">SAMN04487928_13023</name>
</gene>
<evidence type="ECO:0000256" key="2">
    <source>
        <dbReference type="ARBA" id="ARBA00022475"/>
    </source>
</evidence>
<dbReference type="InterPro" id="IPR019264">
    <property type="entry name" value="DUF2179"/>
</dbReference>
<dbReference type="PIRSF" id="PIRSF006483">
    <property type="entry name" value="Membrane_protein_YitT"/>
    <property type="match status" value="1"/>
</dbReference>
<dbReference type="Proteomes" id="UP000182624">
    <property type="component" value="Unassembled WGS sequence"/>
</dbReference>
<dbReference type="PANTHER" id="PTHR33545:SF5">
    <property type="entry name" value="UPF0750 MEMBRANE PROTEIN YITT"/>
    <property type="match status" value="1"/>
</dbReference>
<dbReference type="EMBL" id="FOXO01000030">
    <property type="protein sequence ID" value="SFQ29393.1"/>
    <property type="molecule type" value="Genomic_DNA"/>
</dbReference>
<dbReference type="Gene3D" id="3.30.70.120">
    <property type="match status" value="1"/>
</dbReference>
<sequence>MKRFALIKEIFVLTMATIIIGAAVYFFLMPSHASVSSISGLSIVLTNFVPLPVSVITMILNVFLLIIGFITCGPEFGYKTVYTSILLPVVIGIFERTFPDFVSFTGDATLDVLCYIFFVSIGIAILFNRNASSGGLDIVAKILNKYLRIDLGKAMSAAGLCVAVSSILVYDSKTLLLSILGTYFNGVILDHFIFDQKLKRRVCIVSPFEKEIREFILNELHSGASIYKAIGAYRMQEHDEIITIVDKNEFQKLMAFIDKVDPQAFVTVYKVSEMQYRSKSMPERVFE</sequence>